<evidence type="ECO:0000313" key="9">
    <source>
        <dbReference type="Proteomes" id="UP000238642"/>
    </source>
</evidence>
<gene>
    <name evidence="8" type="ORF">C5749_13055</name>
</gene>
<dbReference type="Proteomes" id="UP000238642">
    <property type="component" value="Unassembled WGS sequence"/>
</dbReference>
<dbReference type="PANTHER" id="PTHR21485">
    <property type="entry name" value="HAD SUPERFAMILY MEMBERS CMAS AND KDSC"/>
    <property type="match status" value="1"/>
</dbReference>
<keyword evidence="6 7" id="KW-0460">Magnesium</keyword>
<evidence type="ECO:0000256" key="4">
    <source>
        <dbReference type="ARBA" id="ARBA00022723"/>
    </source>
</evidence>
<dbReference type="SFLD" id="SFLDS00003">
    <property type="entry name" value="Haloacid_Dehalogenase"/>
    <property type="match status" value="1"/>
</dbReference>
<protein>
    <submittedName>
        <fullName evidence="8">3-deoxy-D-manno-octulosonate 8-phosphate phosphatase</fullName>
    </submittedName>
</protein>
<feature type="binding site" evidence="7">
    <location>
        <position position="17"/>
    </location>
    <ligand>
        <name>substrate</name>
    </ligand>
</feature>
<evidence type="ECO:0000256" key="5">
    <source>
        <dbReference type="ARBA" id="ARBA00022801"/>
    </source>
</evidence>
<dbReference type="PANTHER" id="PTHR21485:SF3">
    <property type="entry name" value="N-ACYLNEURAMINATE CYTIDYLYLTRANSFERASE"/>
    <property type="match status" value="1"/>
</dbReference>
<dbReference type="GO" id="GO:0046872">
    <property type="term" value="F:metal ion binding"/>
    <property type="evidence" value="ECO:0007669"/>
    <property type="project" value="UniProtKB-KW"/>
</dbReference>
<dbReference type="OrthoDB" id="9805604at2"/>
<dbReference type="NCBIfam" id="TIGR01670">
    <property type="entry name" value="KdsC-phosphatas"/>
    <property type="match status" value="1"/>
</dbReference>
<dbReference type="SUPFAM" id="SSF56784">
    <property type="entry name" value="HAD-like"/>
    <property type="match status" value="1"/>
</dbReference>
<evidence type="ECO:0000256" key="1">
    <source>
        <dbReference type="ARBA" id="ARBA00001946"/>
    </source>
</evidence>
<evidence type="ECO:0000256" key="7">
    <source>
        <dbReference type="PIRSR" id="PIRSR006118-2"/>
    </source>
</evidence>
<dbReference type="Gene3D" id="3.40.50.1000">
    <property type="entry name" value="HAD superfamily/HAD-like"/>
    <property type="match status" value="1"/>
</dbReference>
<comment type="caution">
    <text evidence="8">The sequence shown here is derived from an EMBL/GenBank/DDBJ whole genome shotgun (WGS) entry which is preliminary data.</text>
</comment>
<name>A0A2S9JMJ2_9SPHI</name>
<feature type="binding site" evidence="7">
    <location>
        <position position="108"/>
    </location>
    <ligand>
        <name>Mg(2+)</name>
        <dbReference type="ChEBI" id="CHEBI:18420"/>
    </ligand>
</feature>
<dbReference type="EMBL" id="PVBS01000002">
    <property type="protein sequence ID" value="PRD54383.1"/>
    <property type="molecule type" value="Genomic_DNA"/>
</dbReference>
<keyword evidence="4 7" id="KW-0479">Metal-binding</keyword>
<dbReference type="Pfam" id="PF08282">
    <property type="entry name" value="Hydrolase_3"/>
    <property type="match status" value="1"/>
</dbReference>
<evidence type="ECO:0000256" key="6">
    <source>
        <dbReference type="ARBA" id="ARBA00022842"/>
    </source>
</evidence>
<reference evidence="8 9" key="1">
    <citation type="submission" date="2018-02" db="EMBL/GenBank/DDBJ databases">
        <title>The draft genome of Sphingobacterium gobiense H7.</title>
        <authorList>
            <person name="Li L."/>
            <person name="Liu L."/>
            <person name="Zhang X."/>
            <person name="Wang T."/>
            <person name="Liang L."/>
        </authorList>
    </citation>
    <scope>NUCLEOTIDE SEQUENCE [LARGE SCALE GENOMIC DNA]</scope>
    <source>
        <strain evidence="8 9">ACCC 05757</strain>
    </source>
</reference>
<dbReference type="SFLD" id="SFLDG01136">
    <property type="entry name" value="C1.6:_Phosphoserine_Phosphatas"/>
    <property type="match status" value="1"/>
</dbReference>
<keyword evidence="5" id="KW-0378">Hydrolase</keyword>
<dbReference type="InterPro" id="IPR010023">
    <property type="entry name" value="KdsC_fam"/>
</dbReference>
<comment type="cofactor">
    <cofactor evidence="1 7">
        <name>Mg(2+)</name>
        <dbReference type="ChEBI" id="CHEBI:18420"/>
    </cofactor>
</comment>
<dbReference type="PIRSF" id="PIRSF006118">
    <property type="entry name" value="KDO8-P_Ptase"/>
    <property type="match status" value="1"/>
</dbReference>
<dbReference type="FunFam" id="3.40.50.1000:FF:000029">
    <property type="entry name" value="3-deoxy-D-manno-octulosonate 8-phosphate phosphatase KdsC"/>
    <property type="match status" value="1"/>
</dbReference>
<organism evidence="8 9">
    <name type="scientific">Sphingobacterium gobiense</name>
    <dbReference type="NCBI Taxonomy" id="1382456"/>
    <lineage>
        <taxon>Bacteria</taxon>
        <taxon>Pseudomonadati</taxon>
        <taxon>Bacteroidota</taxon>
        <taxon>Sphingobacteriia</taxon>
        <taxon>Sphingobacteriales</taxon>
        <taxon>Sphingobacteriaceae</taxon>
        <taxon>Sphingobacterium</taxon>
    </lineage>
</organism>
<comment type="similarity">
    <text evidence="2">Belongs to the KdsC family.</text>
</comment>
<keyword evidence="9" id="KW-1185">Reference proteome</keyword>
<evidence type="ECO:0000256" key="3">
    <source>
        <dbReference type="ARBA" id="ARBA00011881"/>
    </source>
</evidence>
<sequence>MILQRFVHIKVLFLDVDGVLTDGSVLVTEQGEQLRRFSVKDGYAIQLAIKHGLRIAVISGGKSQGVMHRLRGLGVEDVYLGVVDKLTLMQEIIRRYDVALAEVGFMGDDMPDLDCLKLVGLAMCPQDAAEEIKAVAHYVSPKLGGGGCVRDVIEKILKLQNKWYDNDNIKSI</sequence>
<comment type="subunit">
    <text evidence="3">Homotetramer.</text>
</comment>
<evidence type="ECO:0000256" key="2">
    <source>
        <dbReference type="ARBA" id="ARBA00005893"/>
    </source>
</evidence>
<dbReference type="InterPro" id="IPR050793">
    <property type="entry name" value="CMP-NeuNAc_synthase"/>
</dbReference>
<accession>A0A2S9JMJ2</accession>
<feature type="binding site" evidence="7">
    <location>
        <position position="15"/>
    </location>
    <ligand>
        <name>Mg(2+)</name>
        <dbReference type="ChEBI" id="CHEBI:18420"/>
    </ligand>
</feature>
<dbReference type="GO" id="GO:0016788">
    <property type="term" value="F:hydrolase activity, acting on ester bonds"/>
    <property type="evidence" value="ECO:0007669"/>
    <property type="project" value="InterPro"/>
</dbReference>
<dbReference type="SFLD" id="SFLDG01138">
    <property type="entry name" value="C1.6.2:_Deoxy-d-mannose-octulo"/>
    <property type="match status" value="1"/>
</dbReference>
<dbReference type="InterPro" id="IPR036412">
    <property type="entry name" value="HAD-like_sf"/>
</dbReference>
<dbReference type="AlphaFoldDB" id="A0A2S9JMJ2"/>
<proteinExistence type="inferred from homology"/>
<evidence type="ECO:0000313" key="8">
    <source>
        <dbReference type="EMBL" id="PRD54383.1"/>
    </source>
</evidence>
<dbReference type="GO" id="GO:0008781">
    <property type="term" value="F:N-acylneuraminate cytidylyltransferase activity"/>
    <property type="evidence" value="ECO:0007669"/>
    <property type="project" value="TreeGrafter"/>
</dbReference>
<dbReference type="InterPro" id="IPR023214">
    <property type="entry name" value="HAD_sf"/>
</dbReference>
<dbReference type="RefSeq" id="WP_105726600.1">
    <property type="nucleotide sequence ID" value="NZ_PVBS01000002.1"/>
</dbReference>
<dbReference type="CDD" id="cd01630">
    <property type="entry name" value="HAD_KDO-like"/>
    <property type="match status" value="1"/>
</dbReference>